<comment type="caution">
    <text evidence="3">The sequence shown here is derived from an EMBL/GenBank/DDBJ whole genome shotgun (WGS) entry which is preliminary data.</text>
</comment>
<evidence type="ECO:0000256" key="2">
    <source>
        <dbReference type="SAM" id="Phobius"/>
    </source>
</evidence>
<proteinExistence type="predicted"/>
<evidence type="ECO:0000313" key="3">
    <source>
        <dbReference type="EMBL" id="GMH84614.1"/>
    </source>
</evidence>
<evidence type="ECO:0000313" key="4">
    <source>
        <dbReference type="Proteomes" id="UP001165160"/>
    </source>
</evidence>
<accession>A0A9W7B5Q3</accession>
<feature type="transmembrane region" description="Helical" evidence="2">
    <location>
        <begin position="83"/>
        <end position="106"/>
    </location>
</feature>
<dbReference type="AlphaFoldDB" id="A0A9W7B5Q3"/>
<keyword evidence="4" id="KW-1185">Reference proteome</keyword>
<reference evidence="4" key="1">
    <citation type="journal article" date="2023" name="Commun. Biol.">
        <title>Genome analysis of Parmales, the sister group of diatoms, reveals the evolutionary specialization of diatoms from phago-mixotrophs to photoautotrophs.</title>
        <authorList>
            <person name="Ban H."/>
            <person name="Sato S."/>
            <person name="Yoshikawa S."/>
            <person name="Yamada K."/>
            <person name="Nakamura Y."/>
            <person name="Ichinomiya M."/>
            <person name="Sato N."/>
            <person name="Blanc-Mathieu R."/>
            <person name="Endo H."/>
            <person name="Kuwata A."/>
            <person name="Ogata H."/>
        </authorList>
    </citation>
    <scope>NUCLEOTIDE SEQUENCE [LARGE SCALE GENOMIC DNA]</scope>
    <source>
        <strain evidence="4">NIES 3699</strain>
    </source>
</reference>
<sequence length="186" mass="19878">MFFDLIHDKVCFLCADKPRRAITYAWFSSILLVFIMFIVACVVSSNASTDSKALKFAGFWTVLLMIALVGGGTLVMRRYQTPLALGFFLGVVVVMANQCLILTAIFGEESEKNDDKAAGTFATFSFFLFCVYSVFAGMLAIFRADLVQEQDLPSVTVGGAGIKAPSVPSASNAGVPTSAVPGATTK</sequence>
<feature type="transmembrane region" description="Helical" evidence="2">
    <location>
        <begin position="118"/>
        <end position="142"/>
    </location>
</feature>
<feature type="region of interest" description="Disordered" evidence="1">
    <location>
        <begin position="166"/>
        <end position="186"/>
    </location>
</feature>
<gene>
    <name evidence="3" type="ORF">TrVE_jg1483</name>
</gene>
<dbReference type="EMBL" id="BRXX01000039">
    <property type="protein sequence ID" value="GMH84614.1"/>
    <property type="molecule type" value="Genomic_DNA"/>
</dbReference>
<feature type="transmembrane region" description="Helical" evidence="2">
    <location>
        <begin position="21"/>
        <end position="45"/>
    </location>
</feature>
<keyword evidence="2" id="KW-0472">Membrane</keyword>
<evidence type="ECO:0000256" key="1">
    <source>
        <dbReference type="SAM" id="MobiDB-lite"/>
    </source>
</evidence>
<keyword evidence="2" id="KW-0812">Transmembrane</keyword>
<feature type="transmembrane region" description="Helical" evidence="2">
    <location>
        <begin position="57"/>
        <end position="76"/>
    </location>
</feature>
<protein>
    <submittedName>
        <fullName evidence="3">Uncharacterized protein</fullName>
    </submittedName>
</protein>
<keyword evidence="2" id="KW-1133">Transmembrane helix</keyword>
<dbReference type="Proteomes" id="UP001165160">
    <property type="component" value="Unassembled WGS sequence"/>
</dbReference>
<organism evidence="3 4">
    <name type="scientific">Triparma verrucosa</name>
    <dbReference type="NCBI Taxonomy" id="1606542"/>
    <lineage>
        <taxon>Eukaryota</taxon>
        <taxon>Sar</taxon>
        <taxon>Stramenopiles</taxon>
        <taxon>Ochrophyta</taxon>
        <taxon>Bolidophyceae</taxon>
        <taxon>Parmales</taxon>
        <taxon>Triparmaceae</taxon>
        <taxon>Triparma</taxon>
    </lineage>
</organism>
<name>A0A9W7B5Q3_9STRA</name>